<reference evidence="9" key="1">
    <citation type="submission" date="2017-05" db="EMBL/GenBank/DDBJ databases">
        <authorList>
            <person name="Sung H."/>
        </authorList>
    </citation>
    <scope>NUCLEOTIDE SEQUENCE [LARGE SCALE GENOMIC DNA]</scope>
    <source>
        <strain evidence="9">AR23208</strain>
    </source>
</reference>
<dbReference type="AlphaFoldDB" id="A0A1Y0IN03"/>
<sequence length="228" mass="24796">MNKRTLFTTVLATALVTTILSGCGTDENTQENNNNQQQDQNNSGSVDTSKPQKQYAKKPEMKIDKAKTYTATLKTNKGDIKIKLLDDEAPVTVNNFVFLAQDKYYDGVTFHRVIKDFMIQSGDPTGTGAGGPGYQFEDELPPAKQYTKGIVAMANAGPDTNGSQFFIGSGSQVDGLNRMPNYTVFGEVTEGIEIVDKIASVPVGQSPSGEMSKPQEDVHIETITIEEK</sequence>
<dbReference type="CDD" id="cd00317">
    <property type="entry name" value="cyclophilin"/>
    <property type="match status" value="1"/>
</dbReference>
<keyword evidence="9" id="KW-1185">Reference proteome</keyword>
<dbReference type="InterPro" id="IPR044666">
    <property type="entry name" value="Cyclophilin_A-like"/>
</dbReference>
<evidence type="ECO:0000259" key="7">
    <source>
        <dbReference type="PROSITE" id="PS50072"/>
    </source>
</evidence>
<dbReference type="Proteomes" id="UP000195437">
    <property type="component" value="Chromosome"/>
</dbReference>
<keyword evidence="3 5" id="KW-0697">Rotamase</keyword>
<dbReference type="RefSeq" id="WP_087457009.1">
    <property type="nucleotide sequence ID" value="NZ_CP021434.1"/>
</dbReference>
<feature type="compositionally biased region" description="Low complexity" evidence="6">
    <location>
        <begin position="26"/>
        <end position="42"/>
    </location>
</feature>
<dbReference type="InterPro" id="IPR002130">
    <property type="entry name" value="Cyclophilin-type_PPIase_dom"/>
</dbReference>
<feature type="chain" id="PRO_5039753715" description="Peptidyl-prolyl cis-trans isomerase" evidence="5">
    <location>
        <begin position="23"/>
        <end position="228"/>
    </location>
</feature>
<feature type="compositionally biased region" description="Polar residues" evidence="6">
    <location>
        <begin position="43"/>
        <end position="52"/>
    </location>
</feature>
<gene>
    <name evidence="8" type="ORF">CBW65_11855</name>
</gene>
<dbReference type="PANTHER" id="PTHR45625:SF4">
    <property type="entry name" value="PEPTIDYLPROLYL ISOMERASE DOMAIN AND WD REPEAT-CONTAINING PROTEIN 1"/>
    <property type="match status" value="1"/>
</dbReference>
<name>A0A1Y0IN03_9BACL</name>
<dbReference type="PRINTS" id="PR00153">
    <property type="entry name" value="CSAPPISMRASE"/>
</dbReference>
<dbReference type="Pfam" id="PF00160">
    <property type="entry name" value="Pro_isomerase"/>
    <property type="match status" value="1"/>
</dbReference>
<dbReference type="SUPFAM" id="SSF50891">
    <property type="entry name" value="Cyclophilin-like"/>
    <property type="match status" value="1"/>
</dbReference>
<accession>A0A1Y0IN03</accession>
<protein>
    <recommendedName>
        <fullName evidence="5">Peptidyl-prolyl cis-trans isomerase</fullName>
        <shortName evidence="5">PPIase</shortName>
        <ecNumber evidence="5">5.2.1.8</ecNumber>
    </recommendedName>
</protein>
<proteinExistence type="inferred from homology"/>
<evidence type="ECO:0000256" key="3">
    <source>
        <dbReference type="ARBA" id="ARBA00023110"/>
    </source>
</evidence>
<comment type="similarity">
    <text evidence="5">Belongs to the cyclophilin-type PPIase family.</text>
</comment>
<dbReference type="Gene3D" id="2.40.100.10">
    <property type="entry name" value="Cyclophilin-like"/>
    <property type="match status" value="1"/>
</dbReference>
<evidence type="ECO:0000256" key="5">
    <source>
        <dbReference type="RuleBase" id="RU363019"/>
    </source>
</evidence>
<dbReference type="OrthoDB" id="9807797at2"/>
<dbReference type="EMBL" id="CP021434">
    <property type="protein sequence ID" value="ARU61630.1"/>
    <property type="molecule type" value="Genomic_DNA"/>
</dbReference>
<comment type="function">
    <text evidence="2 5">PPIases accelerate the folding of proteins. It catalyzes the cis-trans isomerization of proline imidic peptide bonds in oligopeptides.</text>
</comment>
<evidence type="ECO:0000256" key="6">
    <source>
        <dbReference type="SAM" id="MobiDB-lite"/>
    </source>
</evidence>
<keyword evidence="5" id="KW-0732">Signal</keyword>
<feature type="domain" description="PPIase cyclophilin-type" evidence="7">
    <location>
        <begin position="78"/>
        <end position="225"/>
    </location>
</feature>
<evidence type="ECO:0000313" key="9">
    <source>
        <dbReference type="Proteomes" id="UP000195437"/>
    </source>
</evidence>
<dbReference type="EC" id="5.2.1.8" evidence="5"/>
<evidence type="ECO:0000256" key="1">
    <source>
        <dbReference type="ARBA" id="ARBA00000971"/>
    </source>
</evidence>
<keyword evidence="4 5" id="KW-0413">Isomerase</keyword>
<feature type="signal peptide" evidence="5">
    <location>
        <begin position="1"/>
        <end position="22"/>
    </location>
</feature>
<comment type="catalytic activity">
    <reaction evidence="1 5">
        <text>[protein]-peptidylproline (omega=180) = [protein]-peptidylproline (omega=0)</text>
        <dbReference type="Rhea" id="RHEA:16237"/>
        <dbReference type="Rhea" id="RHEA-COMP:10747"/>
        <dbReference type="Rhea" id="RHEA-COMP:10748"/>
        <dbReference type="ChEBI" id="CHEBI:83833"/>
        <dbReference type="ChEBI" id="CHEBI:83834"/>
        <dbReference type="EC" id="5.2.1.8"/>
    </reaction>
</comment>
<evidence type="ECO:0000256" key="2">
    <source>
        <dbReference type="ARBA" id="ARBA00002388"/>
    </source>
</evidence>
<dbReference type="InterPro" id="IPR029000">
    <property type="entry name" value="Cyclophilin-like_dom_sf"/>
</dbReference>
<evidence type="ECO:0000256" key="4">
    <source>
        <dbReference type="ARBA" id="ARBA00023235"/>
    </source>
</evidence>
<dbReference type="PROSITE" id="PS51257">
    <property type="entry name" value="PROKAR_LIPOPROTEIN"/>
    <property type="match status" value="1"/>
</dbReference>
<dbReference type="PANTHER" id="PTHR45625">
    <property type="entry name" value="PEPTIDYL-PROLYL CIS-TRANS ISOMERASE-RELATED"/>
    <property type="match status" value="1"/>
</dbReference>
<dbReference type="PROSITE" id="PS50072">
    <property type="entry name" value="CSA_PPIASE_2"/>
    <property type="match status" value="1"/>
</dbReference>
<dbReference type="GO" id="GO:0003755">
    <property type="term" value="F:peptidyl-prolyl cis-trans isomerase activity"/>
    <property type="evidence" value="ECO:0007669"/>
    <property type="project" value="UniProtKB-UniRule"/>
</dbReference>
<dbReference type="KEGG" id="tum:CBW65_11855"/>
<evidence type="ECO:0000313" key="8">
    <source>
        <dbReference type="EMBL" id="ARU61630.1"/>
    </source>
</evidence>
<organism evidence="8 9">
    <name type="scientific">Tumebacillus avium</name>
    <dbReference type="NCBI Taxonomy" id="1903704"/>
    <lineage>
        <taxon>Bacteria</taxon>
        <taxon>Bacillati</taxon>
        <taxon>Bacillota</taxon>
        <taxon>Bacilli</taxon>
        <taxon>Bacillales</taxon>
        <taxon>Alicyclobacillaceae</taxon>
        <taxon>Tumebacillus</taxon>
    </lineage>
</organism>
<feature type="region of interest" description="Disordered" evidence="6">
    <location>
        <begin position="26"/>
        <end position="60"/>
    </location>
</feature>